<evidence type="ECO:0000256" key="1">
    <source>
        <dbReference type="SAM" id="SignalP"/>
    </source>
</evidence>
<dbReference type="InterPro" id="IPR036691">
    <property type="entry name" value="Endo/exonu/phosph_ase_sf"/>
</dbReference>
<keyword evidence="4" id="KW-1185">Reference proteome</keyword>
<feature type="signal peptide" evidence="1">
    <location>
        <begin position="1"/>
        <end position="26"/>
    </location>
</feature>
<keyword evidence="3" id="KW-0540">Nuclease</keyword>
<dbReference type="Pfam" id="PF03372">
    <property type="entry name" value="Exo_endo_phos"/>
    <property type="match status" value="1"/>
</dbReference>
<keyword evidence="3" id="KW-0378">Hydrolase</keyword>
<reference evidence="4" key="1">
    <citation type="journal article" date="2019" name="Int. J. Syst. Evol. Microbiol.">
        <title>The Global Catalogue of Microorganisms (GCM) 10K type strain sequencing project: providing services to taxonomists for standard genome sequencing and annotation.</title>
        <authorList>
            <consortium name="The Broad Institute Genomics Platform"/>
            <consortium name="The Broad Institute Genome Sequencing Center for Infectious Disease"/>
            <person name="Wu L."/>
            <person name="Ma J."/>
        </authorList>
    </citation>
    <scope>NUCLEOTIDE SEQUENCE [LARGE SCALE GENOMIC DNA]</scope>
    <source>
        <strain evidence="4">ICMP 6774ER</strain>
    </source>
</reference>
<sequence>MSRVTWMAGGLSALLLAAVAATPAHARPVADDVRVLAWNIWHGGKDPAVGGEKNLPLLIDQLVDISPDVFLAVETYGSAEEIRAGLSAGAGKGDYTATRITSRSADNLWIFTHYPITQAYPKPVGGIINDFYFGGIRVKLPSGREANFFDTWVNYSDPWVGDMIDANAAAVKKGEPKPYSDEDVVKADTTVQLPQVTDIIKNHLPTMLAGNTDPVILGGDLNTLSAADWTKGSAHCHYGLSYDLQATDVVTDAGFVDTYRAANRNVCKSPGKTWSPQPDYDYMITKDRIDFIFAKGKGVKVRDSFTVDDRLPAHQPGKFYSDHAAVVTDLEISH</sequence>
<dbReference type="EMBL" id="JBHUFV010000034">
    <property type="protein sequence ID" value="MFD1934503.1"/>
    <property type="molecule type" value="Genomic_DNA"/>
</dbReference>
<protein>
    <submittedName>
        <fullName evidence="3">Endonuclease/exonuclease/phosphatase family protein</fullName>
    </submittedName>
</protein>
<gene>
    <name evidence="3" type="ORF">ACFSKW_23830</name>
</gene>
<comment type="caution">
    <text evidence="3">The sequence shown here is derived from an EMBL/GenBank/DDBJ whole genome shotgun (WGS) entry which is preliminary data.</text>
</comment>
<feature type="chain" id="PRO_5047226987" evidence="1">
    <location>
        <begin position="27"/>
        <end position="334"/>
    </location>
</feature>
<dbReference type="Proteomes" id="UP001597368">
    <property type="component" value="Unassembled WGS sequence"/>
</dbReference>
<name>A0ABW4SXZ3_9ACTN</name>
<evidence type="ECO:0000259" key="2">
    <source>
        <dbReference type="Pfam" id="PF03372"/>
    </source>
</evidence>
<feature type="domain" description="Endonuclease/exonuclease/phosphatase" evidence="2">
    <location>
        <begin position="37"/>
        <end position="323"/>
    </location>
</feature>
<dbReference type="PANTHER" id="PTHR41349">
    <property type="match status" value="1"/>
</dbReference>
<dbReference type="RefSeq" id="WP_379574588.1">
    <property type="nucleotide sequence ID" value="NZ_JBHUFV010000034.1"/>
</dbReference>
<accession>A0ABW4SXZ3</accession>
<dbReference type="Gene3D" id="3.60.10.10">
    <property type="entry name" value="Endonuclease/exonuclease/phosphatase"/>
    <property type="match status" value="1"/>
</dbReference>
<dbReference type="SUPFAM" id="SSF56219">
    <property type="entry name" value="DNase I-like"/>
    <property type="match status" value="1"/>
</dbReference>
<dbReference type="PANTHER" id="PTHR41349:SF1">
    <property type="entry name" value="PROTEIN CBG08683"/>
    <property type="match status" value="1"/>
</dbReference>
<evidence type="ECO:0000313" key="3">
    <source>
        <dbReference type="EMBL" id="MFD1934503.1"/>
    </source>
</evidence>
<keyword evidence="1" id="KW-0732">Signal</keyword>
<evidence type="ECO:0000313" key="4">
    <source>
        <dbReference type="Proteomes" id="UP001597368"/>
    </source>
</evidence>
<dbReference type="GO" id="GO:0004519">
    <property type="term" value="F:endonuclease activity"/>
    <property type="evidence" value="ECO:0007669"/>
    <property type="project" value="UniProtKB-KW"/>
</dbReference>
<dbReference type="InterPro" id="IPR005135">
    <property type="entry name" value="Endo/exonuclease/phosphatase"/>
</dbReference>
<organism evidence="3 4">
    <name type="scientific">Nonomuraea mangrovi</name>
    <dbReference type="NCBI Taxonomy" id="2316207"/>
    <lineage>
        <taxon>Bacteria</taxon>
        <taxon>Bacillati</taxon>
        <taxon>Actinomycetota</taxon>
        <taxon>Actinomycetes</taxon>
        <taxon>Streptosporangiales</taxon>
        <taxon>Streptosporangiaceae</taxon>
        <taxon>Nonomuraea</taxon>
    </lineage>
</organism>
<keyword evidence="3" id="KW-0255">Endonuclease</keyword>
<proteinExistence type="predicted"/>